<evidence type="ECO:0000313" key="6">
    <source>
        <dbReference type="EMBL" id="EGF54517.1"/>
    </source>
</evidence>
<reference evidence="6 7" key="1">
    <citation type="submission" date="2011-02" db="EMBL/GenBank/DDBJ databases">
        <authorList>
            <person name="Weinstock G."/>
            <person name="Sodergren E."/>
            <person name="Clifton S."/>
            <person name="Fulton L."/>
            <person name="Fulton B."/>
            <person name="Courtney L."/>
            <person name="Fronick C."/>
            <person name="Harrison M."/>
            <person name="Strong C."/>
            <person name="Farmer C."/>
            <person name="Delahaunty K."/>
            <person name="Markovic C."/>
            <person name="Hall O."/>
            <person name="Minx P."/>
            <person name="Tomlinson C."/>
            <person name="Mitreva M."/>
            <person name="Hou S."/>
            <person name="Chen J."/>
            <person name="Wollam A."/>
            <person name="Pepin K.H."/>
            <person name="Johnson M."/>
            <person name="Bhonagiri V."/>
            <person name="Zhang X."/>
            <person name="Suruliraj S."/>
            <person name="Warren W."/>
            <person name="Chinwalla A."/>
            <person name="Mardis E.R."/>
            <person name="Wilson R.K."/>
        </authorList>
    </citation>
    <scope>NUCLEOTIDE SEQUENCE [LARGE SCALE GENOMIC DNA]</scope>
    <source>
        <strain evidence="6 7">YIT 12056</strain>
    </source>
</reference>
<dbReference type="Proteomes" id="UP000010321">
    <property type="component" value="Unassembled WGS sequence"/>
</dbReference>
<evidence type="ECO:0000256" key="2">
    <source>
        <dbReference type="ARBA" id="ARBA00022723"/>
    </source>
</evidence>
<dbReference type="InterPro" id="IPR024087">
    <property type="entry name" value="Creatininase-like_sf"/>
</dbReference>
<evidence type="ECO:0000256" key="1">
    <source>
        <dbReference type="ARBA" id="ARBA00001947"/>
    </source>
</evidence>
<dbReference type="Gene3D" id="3.40.50.10310">
    <property type="entry name" value="Creatininase"/>
    <property type="match status" value="1"/>
</dbReference>
<protein>
    <submittedName>
        <fullName evidence="6">Creatininase</fullName>
    </submittedName>
</protein>
<comment type="caution">
    <text evidence="6">The sequence shown here is derived from an EMBL/GenBank/DDBJ whole genome shotgun (WGS) entry which is preliminary data.</text>
</comment>
<sequence length="256" mass="28256">MTAMEKREIDLTVSCYGKVKDVKYDVVILPWGATEPHNLHLPYLTDCILPHDIAVDAAALALERSGVRCMVMPPVPFGAHNPGQRELPFCIHTRYATQQAILEDIVASLHAQGIRKLIIISGHGGNNFKGMIRDLAFVYPDFLILATDWFGIVPTKGYFEAAIDDHAGESETSAMMYYHPELVNLDEAGNGDSRPFAIASLNEKVAWAPRHWDKATVDSGVGNPGKASAEKGGRYLKPVIEKLATLFEEVGRHELY</sequence>
<evidence type="ECO:0000256" key="3">
    <source>
        <dbReference type="ARBA" id="ARBA00022801"/>
    </source>
</evidence>
<name>A0ABN0CS43_9BACE</name>
<gene>
    <name evidence="6" type="ORF">HMPREF9445_00472</name>
</gene>
<dbReference type="SUPFAM" id="SSF102215">
    <property type="entry name" value="Creatininase"/>
    <property type="match status" value="1"/>
</dbReference>
<dbReference type="InterPro" id="IPR003785">
    <property type="entry name" value="Creatininase/forma_Hydrolase"/>
</dbReference>
<organism evidence="6 7">
    <name type="scientific">Bacteroides clarus YIT 12056</name>
    <dbReference type="NCBI Taxonomy" id="762984"/>
    <lineage>
        <taxon>Bacteria</taxon>
        <taxon>Pseudomonadati</taxon>
        <taxon>Bacteroidota</taxon>
        <taxon>Bacteroidia</taxon>
        <taxon>Bacteroidales</taxon>
        <taxon>Bacteroidaceae</taxon>
        <taxon>Bacteroides</taxon>
    </lineage>
</organism>
<evidence type="ECO:0000256" key="5">
    <source>
        <dbReference type="ARBA" id="ARBA00024029"/>
    </source>
</evidence>
<keyword evidence="3" id="KW-0378">Hydrolase</keyword>
<proteinExistence type="inferred from homology"/>
<evidence type="ECO:0000256" key="4">
    <source>
        <dbReference type="ARBA" id="ARBA00022833"/>
    </source>
</evidence>
<comment type="cofactor">
    <cofactor evidence="1">
        <name>Zn(2+)</name>
        <dbReference type="ChEBI" id="CHEBI:29105"/>
    </cofactor>
</comment>
<keyword evidence="4" id="KW-0862">Zinc</keyword>
<comment type="similarity">
    <text evidence="5">Belongs to the creatininase superfamily.</text>
</comment>
<keyword evidence="2" id="KW-0479">Metal-binding</keyword>
<dbReference type="EMBL" id="AFBM01000005">
    <property type="protein sequence ID" value="EGF54517.1"/>
    <property type="molecule type" value="Genomic_DNA"/>
</dbReference>
<keyword evidence="7" id="KW-1185">Reference proteome</keyword>
<evidence type="ECO:0000313" key="7">
    <source>
        <dbReference type="Proteomes" id="UP000010321"/>
    </source>
</evidence>
<dbReference type="PANTHER" id="PTHR35005:SF1">
    <property type="entry name" value="2-AMINO-5-FORMYLAMINO-6-RIBOSYLAMINOPYRIMIDIN-4(3H)-ONE 5'-MONOPHOSPHATE DEFORMYLASE"/>
    <property type="match status" value="1"/>
</dbReference>
<dbReference type="PANTHER" id="PTHR35005">
    <property type="entry name" value="3-DEHYDRO-SCYLLO-INOSOSE HYDROLASE"/>
    <property type="match status" value="1"/>
</dbReference>
<accession>A0ABN0CS43</accession>
<dbReference type="Pfam" id="PF02633">
    <property type="entry name" value="Creatininase"/>
    <property type="match status" value="1"/>
</dbReference>